<dbReference type="EMBL" id="CAJEWN010001057">
    <property type="protein sequence ID" value="CAD2193780.1"/>
    <property type="molecule type" value="Genomic_DNA"/>
</dbReference>
<proteinExistence type="predicted"/>
<evidence type="ECO:0000313" key="2">
    <source>
        <dbReference type="Proteomes" id="UP000580250"/>
    </source>
</evidence>
<accession>A0A6V7X368</accession>
<protein>
    <submittedName>
        <fullName evidence="1">Uncharacterized protein</fullName>
    </submittedName>
</protein>
<organism evidence="1 2">
    <name type="scientific">Meloidogyne enterolobii</name>
    <name type="common">Root-knot nematode worm</name>
    <name type="synonym">Meloidogyne mayaguensis</name>
    <dbReference type="NCBI Taxonomy" id="390850"/>
    <lineage>
        <taxon>Eukaryota</taxon>
        <taxon>Metazoa</taxon>
        <taxon>Ecdysozoa</taxon>
        <taxon>Nematoda</taxon>
        <taxon>Chromadorea</taxon>
        <taxon>Rhabditida</taxon>
        <taxon>Tylenchina</taxon>
        <taxon>Tylenchomorpha</taxon>
        <taxon>Tylenchoidea</taxon>
        <taxon>Meloidogynidae</taxon>
        <taxon>Meloidogyninae</taxon>
        <taxon>Meloidogyne</taxon>
    </lineage>
</organism>
<dbReference type="Proteomes" id="UP000580250">
    <property type="component" value="Unassembled WGS sequence"/>
</dbReference>
<name>A0A6V7X368_MELEN</name>
<reference evidence="1 2" key="1">
    <citation type="submission" date="2020-08" db="EMBL/GenBank/DDBJ databases">
        <authorList>
            <person name="Koutsovoulos G."/>
            <person name="Danchin GJ E."/>
        </authorList>
    </citation>
    <scope>NUCLEOTIDE SEQUENCE [LARGE SCALE GENOMIC DNA]</scope>
</reference>
<sequence length="64" mass="7443">MSSISIDLSSYVVIDLHQCKNQFSTRELHSLINNLAQHQDNRFYTNYIHALYYEEGSGFVFANV</sequence>
<comment type="caution">
    <text evidence="1">The sequence shown here is derived from an EMBL/GenBank/DDBJ whole genome shotgun (WGS) entry which is preliminary data.</text>
</comment>
<evidence type="ECO:0000313" key="1">
    <source>
        <dbReference type="EMBL" id="CAD2193780.1"/>
    </source>
</evidence>
<dbReference type="AlphaFoldDB" id="A0A6V7X368"/>
<gene>
    <name evidence="1" type="ORF">MENT_LOCUS46749</name>
</gene>